<sequence length="63" mass="7644">MYLFNYKNEIEISHTCKLCLTEIKFTITRKAYEEIERFPLRKEFIHGIPAHKLILFTNKNLEI</sequence>
<organism evidence="1">
    <name type="scientific">marine sediment metagenome</name>
    <dbReference type="NCBI Taxonomy" id="412755"/>
    <lineage>
        <taxon>unclassified sequences</taxon>
        <taxon>metagenomes</taxon>
        <taxon>ecological metagenomes</taxon>
    </lineage>
</organism>
<dbReference type="EMBL" id="BARU01009315">
    <property type="protein sequence ID" value="GAH35422.1"/>
    <property type="molecule type" value="Genomic_DNA"/>
</dbReference>
<dbReference type="AlphaFoldDB" id="X1ES64"/>
<protein>
    <submittedName>
        <fullName evidence="1">Uncharacterized protein</fullName>
    </submittedName>
</protein>
<proteinExistence type="predicted"/>
<comment type="caution">
    <text evidence="1">The sequence shown here is derived from an EMBL/GenBank/DDBJ whole genome shotgun (WGS) entry which is preliminary data.</text>
</comment>
<reference evidence="1" key="1">
    <citation type="journal article" date="2014" name="Front. Microbiol.">
        <title>High frequency of phylogenetically diverse reductive dehalogenase-homologous genes in deep subseafloor sedimentary metagenomes.</title>
        <authorList>
            <person name="Kawai M."/>
            <person name="Futagami T."/>
            <person name="Toyoda A."/>
            <person name="Takaki Y."/>
            <person name="Nishi S."/>
            <person name="Hori S."/>
            <person name="Arai W."/>
            <person name="Tsubouchi T."/>
            <person name="Morono Y."/>
            <person name="Uchiyama I."/>
            <person name="Ito T."/>
            <person name="Fujiyama A."/>
            <person name="Inagaki F."/>
            <person name="Takami H."/>
        </authorList>
    </citation>
    <scope>NUCLEOTIDE SEQUENCE</scope>
    <source>
        <strain evidence="1">Expedition CK06-06</strain>
    </source>
</reference>
<accession>X1ES64</accession>
<gene>
    <name evidence="1" type="ORF">S03H2_18002</name>
</gene>
<name>X1ES64_9ZZZZ</name>
<evidence type="ECO:0000313" key="1">
    <source>
        <dbReference type="EMBL" id="GAH35422.1"/>
    </source>
</evidence>